<organism evidence="1 2">
    <name type="scientific">Saccharopolyspora flava</name>
    <dbReference type="NCBI Taxonomy" id="95161"/>
    <lineage>
        <taxon>Bacteria</taxon>
        <taxon>Bacillati</taxon>
        <taxon>Actinomycetota</taxon>
        <taxon>Actinomycetes</taxon>
        <taxon>Pseudonocardiales</taxon>
        <taxon>Pseudonocardiaceae</taxon>
        <taxon>Saccharopolyspora</taxon>
    </lineage>
</organism>
<dbReference type="EMBL" id="FOZX01000008">
    <property type="protein sequence ID" value="SFS92618.1"/>
    <property type="molecule type" value="Genomic_DNA"/>
</dbReference>
<proteinExistence type="predicted"/>
<sequence length="58" mass="6308">MTEEENSECRGCDGTGNIKVARRFMSLDTGRVSTVMSLARCPHCRENPGRQRGGGPPV</sequence>
<name>A0A1I6TU29_9PSEU</name>
<reference evidence="2" key="1">
    <citation type="submission" date="2016-10" db="EMBL/GenBank/DDBJ databases">
        <authorList>
            <person name="Varghese N."/>
            <person name="Submissions S."/>
        </authorList>
    </citation>
    <scope>NUCLEOTIDE SEQUENCE [LARGE SCALE GENOMIC DNA]</scope>
    <source>
        <strain evidence="2">DSM 44771</strain>
    </source>
</reference>
<dbReference type="STRING" id="95161.SAMN05660874_04232"/>
<dbReference type="AlphaFoldDB" id="A0A1I6TU29"/>
<protein>
    <submittedName>
        <fullName evidence="1">Uncharacterized protein</fullName>
    </submittedName>
</protein>
<evidence type="ECO:0000313" key="1">
    <source>
        <dbReference type="EMBL" id="SFS92618.1"/>
    </source>
</evidence>
<evidence type="ECO:0000313" key="2">
    <source>
        <dbReference type="Proteomes" id="UP000198852"/>
    </source>
</evidence>
<gene>
    <name evidence="1" type="ORF">SAMN05660874_04232</name>
</gene>
<keyword evidence="2" id="KW-1185">Reference proteome</keyword>
<dbReference type="RefSeq" id="WP_175548198.1">
    <property type="nucleotide sequence ID" value="NZ_FOZX01000008.1"/>
</dbReference>
<accession>A0A1I6TU29</accession>
<dbReference type="Proteomes" id="UP000198852">
    <property type="component" value="Unassembled WGS sequence"/>
</dbReference>